<keyword evidence="5" id="KW-1185">Reference proteome</keyword>
<feature type="compositionally biased region" description="Low complexity" evidence="1">
    <location>
        <begin position="493"/>
        <end position="509"/>
    </location>
</feature>
<proteinExistence type="predicted"/>
<feature type="signal peptide" evidence="2">
    <location>
        <begin position="1"/>
        <end position="21"/>
    </location>
</feature>
<accession>A0ABV9AQI4</accession>
<dbReference type="RefSeq" id="WP_381174683.1">
    <property type="nucleotide sequence ID" value="NZ_JBHSFK010000013.1"/>
</dbReference>
<evidence type="ECO:0000256" key="1">
    <source>
        <dbReference type="SAM" id="MobiDB-lite"/>
    </source>
</evidence>
<evidence type="ECO:0000313" key="5">
    <source>
        <dbReference type="Proteomes" id="UP001595839"/>
    </source>
</evidence>
<feature type="region of interest" description="Disordered" evidence="1">
    <location>
        <begin position="477"/>
        <end position="514"/>
    </location>
</feature>
<evidence type="ECO:0000313" key="4">
    <source>
        <dbReference type="EMBL" id="MFC4502148.1"/>
    </source>
</evidence>
<dbReference type="InterPro" id="IPR011050">
    <property type="entry name" value="Pectin_lyase_fold/virulence"/>
</dbReference>
<evidence type="ECO:0000256" key="2">
    <source>
        <dbReference type="SAM" id="SignalP"/>
    </source>
</evidence>
<reference evidence="5" key="1">
    <citation type="journal article" date="2019" name="Int. J. Syst. Evol. Microbiol.">
        <title>The Global Catalogue of Microorganisms (GCM) 10K type strain sequencing project: providing services to taxonomists for standard genome sequencing and annotation.</title>
        <authorList>
            <consortium name="The Broad Institute Genomics Platform"/>
            <consortium name="The Broad Institute Genome Sequencing Center for Infectious Disease"/>
            <person name="Wu L."/>
            <person name="Ma J."/>
        </authorList>
    </citation>
    <scope>NUCLEOTIDE SEQUENCE [LARGE SCALE GENOMIC DNA]</scope>
    <source>
        <strain evidence="5">CGMCC 4.7177</strain>
    </source>
</reference>
<feature type="region of interest" description="Disordered" evidence="1">
    <location>
        <begin position="354"/>
        <end position="374"/>
    </location>
</feature>
<name>A0ABV9AQI4_9ACTN</name>
<feature type="domain" description="Deoxyribonuclease NucA/NucB" evidence="3">
    <location>
        <begin position="378"/>
        <end position="465"/>
    </location>
</feature>
<dbReference type="EMBL" id="JBHSFK010000013">
    <property type="protein sequence ID" value="MFC4502148.1"/>
    <property type="molecule type" value="Genomic_DNA"/>
</dbReference>
<dbReference type="SUPFAM" id="SSF51126">
    <property type="entry name" value="Pectin lyase-like"/>
    <property type="match status" value="1"/>
</dbReference>
<sequence length="1120" mass="121229">MILAAAVSLLLQGAVSVPASAEPSSGRTINVFVSPRFDSQAEKKQTAKRLMAGVSPGSIGLKNPNSFKSKDPASIFDSPVTPARDDVRADQSAARTAVTATGETAAAPSRDYDSAAMRSMTREECLANAGPVSLPGQSPNQWVKSRFAVCNVGTFYAVLNSNGAPVGSGYFTAVQRITVPSGTQRVAEIQWDFFGGGAEGLLDPNTLLMTPSLRAPIEPTGITWQSSGNNVASFIWNRAFGYSGVKLFASYRTRANAGEGYTGPTHAPANHFYGFFTLTLNGQQPGFAALDRVELATLGARWDNASYLPNYLGDDSETGGGVTLPYAIPLEYSLSGNEAAVAQHVRDACENPDLTFPRNGTKSVPGCSPDRPLHRLKDSTRALRNRAVKNSACIEQDPDYASKEKECDEFPFASVYEGAAQYEWTPKQDWETNVTPDNWSARPIPSSDNQSAGGLLGDFYTKNRILDTFDDGFWVKTVGTDDGSPEEPPVPASPVASPAPGASGQPGAAMTNLDLSNGNRRAQVAGLPDWRFAGYQAGGAPLPGESEINTNAACDVTAQELAGTYGVVAGDGADDTGGLQQAIDYVKAQCSPTAFHNKMSRITLPAGVINVSRQISVDADFLLLRGAGADPQTGTRFVFRPDENTRYDTVLQDGTMWDKDAMTSGPDATGGWIWPGRGLFRVQSRDVHPDYLSDYNSAPANRKDLFEGTVNVHWKAGVKLRSKPGDTGFAARAGDKVVYLDSKAKMTGWQNHLWINIRAANTRKFYDQQQAVPTEYPLQNMHMRQQIFRIDGIDTTAKTVTLLNPLEFDVPVNSTSDGSEAIDGKTYDSKASPLVDPVLGVGFEDFSFTQDMPSLNPADAVHNYGNMAPAYAMHGIVFKWAVNSYVRGVRADMVGSHPIVTEEAAQLSIINNQLNGSWNKGKGGNGYFRGSRVWNSVFAGNTTRNLRHFTLQWSASGNVVIGNSFDSDLNLHGGWERNNLFELNSVAVPFAHRSGNCLNNCGDEVGSDPDDATWYPIWWGAGKKAVKWSGSSGPQNVFFNNEMLKEVNPDSDTWVNYYPVRWKVYQFGWDGAGWQHLSAGQSSIRDWQGNELRYYGANSGVDDTLTDDQKSLFLNSVPTS</sequence>
<protein>
    <recommendedName>
        <fullName evidence="3">Deoxyribonuclease NucA/NucB domain-containing protein</fullName>
    </recommendedName>
</protein>
<dbReference type="Pfam" id="PF14040">
    <property type="entry name" value="DNase_NucA_NucB"/>
    <property type="match status" value="1"/>
</dbReference>
<keyword evidence="2" id="KW-0732">Signal</keyword>
<feature type="region of interest" description="Disordered" evidence="1">
    <location>
        <begin position="430"/>
        <end position="452"/>
    </location>
</feature>
<organism evidence="4 5">
    <name type="scientific">Streptomyces vulcanius</name>
    <dbReference type="NCBI Taxonomy" id="1441876"/>
    <lineage>
        <taxon>Bacteria</taxon>
        <taxon>Bacillati</taxon>
        <taxon>Actinomycetota</taxon>
        <taxon>Actinomycetes</taxon>
        <taxon>Kitasatosporales</taxon>
        <taxon>Streptomycetaceae</taxon>
        <taxon>Streptomyces</taxon>
    </lineage>
</organism>
<feature type="compositionally biased region" description="Low complexity" evidence="1">
    <location>
        <begin position="93"/>
        <end position="107"/>
    </location>
</feature>
<evidence type="ECO:0000259" key="3">
    <source>
        <dbReference type="Pfam" id="PF14040"/>
    </source>
</evidence>
<feature type="chain" id="PRO_5045652867" description="Deoxyribonuclease NucA/NucB domain-containing protein" evidence="2">
    <location>
        <begin position="22"/>
        <end position="1120"/>
    </location>
</feature>
<comment type="caution">
    <text evidence="4">The sequence shown here is derived from an EMBL/GenBank/DDBJ whole genome shotgun (WGS) entry which is preliminary data.</text>
</comment>
<feature type="region of interest" description="Disordered" evidence="1">
    <location>
        <begin position="54"/>
        <end position="112"/>
    </location>
</feature>
<dbReference type="Proteomes" id="UP001595839">
    <property type="component" value="Unassembled WGS sequence"/>
</dbReference>
<dbReference type="InterPro" id="IPR029476">
    <property type="entry name" value="DNase_NucA_NucB"/>
</dbReference>
<gene>
    <name evidence="4" type="ORF">ACFPIH_21880</name>
</gene>